<dbReference type="InterPro" id="IPR009061">
    <property type="entry name" value="DNA-bd_dom_put_sf"/>
</dbReference>
<reference evidence="7" key="1">
    <citation type="journal article" date="2019" name="Int. J. Syst. Evol. Microbiol.">
        <title>The Global Catalogue of Microorganisms (GCM) 10K type strain sequencing project: providing services to taxonomists for standard genome sequencing and annotation.</title>
        <authorList>
            <consortium name="The Broad Institute Genomics Platform"/>
            <consortium name="The Broad Institute Genome Sequencing Center for Infectious Disease"/>
            <person name="Wu L."/>
            <person name="Ma J."/>
        </authorList>
    </citation>
    <scope>NUCLEOTIDE SEQUENCE [LARGE SCALE GENOMIC DNA]</scope>
    <source>
        <strain evidence="7">JCM 19129</strain>
    </source>
</reference>
<evidence type="ECO:0000256" key="2">
    <source>
        <dbReference type="ARBA" id="ARBA00023015"/>
    </source>
</evidence>
<gene>
    <name evidence="6" type="ORF">GCM10025790_16410</name>
</gene>
<organism evidence="6 7">
    <name type="scientific">Nesterenkonia rhizosphaerae</name>
    <dbReference type="NCBI Taxonomy" id="1348272"/>
    <lineage>
        <taxon>Bacteria</taxon>
        <taxon>Bacillati</taxon>
        <taxon>Actinomycetota</taxon>
        <taxon>Actinomycetes</taxon>
        <taxon>Micrococcales</taxon>
        <taxon>Micrococcaceae</taxon>
        <taxon>Nesterenkonia</taxon>
    </lineage>
</organism>
<dbReference type="Pfam" id="PF07739">
    <property type="entry name" value="TipAS"/>
    <property type="match status" value="1"/>
</dbReference>
<evidence type="ECO:0000256" key="4">
    <source>
        <dbReference type="ARBA" id="ARBA00023163"/>
    </source>
</evidence>
<dbReference type="Proteomes" id="UP001500368">
    <property type="component" value="Unassembled WGS sequence"/>
</dbReference>
<dbReference type="EMBL" id="BAABLW010000007">
    <property type="protein sequence ID" value="GAA4920943.1"/>
    <property type="molecule type" value="Genomic_DNA"/>
</dbReference>
<keyword evidence="1" id="KW-0678">Repressor</keyword>
<evidence type="ECO:0000256" key="1">
    <source>
        <dbReference type="ARBA" id="ARBA00022491"/>
    </source>
</evidence>
<dbReference type="SUPFAM" id="SSF89082">
    <property type="entry name" value="Antibiotic binding domain of TipA-like multidrug resistance regulators"/>
    <property type="match status" value="1"/>
</dbReference>
<dbReference type="InterPro" id="IPR047057">
    <property type="entry name" value="MerR_fam"/>
</dbReference>
<proteinExistence type="predicted"/>
<dbReference type="RefSeq" id="WP_345477564.1">
    <property type="nucleotide sequence ID" value="NZ_BAABLW010000007.1"/>
</dbReference>
<dbReference type="Gene3D" id="1.10.490.50">
    <property type="entry name" value="Antibiotic binding domain of TipA-like multidrug resistance regulators"/>
    <property type="match status" value="1"/>
</dbReference>
<dbReference type="InterPro" id="IPR012925">
    <property type="entry name" value="TipAS_dom"/>
</dbReference>
<evidence type="ECO:0000313" key="6">
    <source>
        <dbReference type="EMBL" id="GAA4920943.1"/>
    </source>
</evidence>
<sequence length="270" mass="30347">MSSSPQPRRREWSIQEIARITGTTSRTLRHYHQQRLLEPSRIGHQGYRYYDGAALLRLQRILLLRELGLGLPAIKEALSASDPQAPEADQQSHVRVLRTHLHLLKEEQQRLARQIASVQHTTSTVEKGGELMAKDMFDGFDHTVYQREVSQRWGVDAWQRSNTWWEAKSGAERQTWMTEVKALNTAWVETWESGVGATSSAAQDLAARHVQWLSGVPGTPAAAGGQQLKEYVLGLADLYVSDARFAANYGGTQGAEFVREALANWVQNNC</sequence>
<evidence type="ECO:0000256" key="3">
    <source>
        <dbReference type="ARBA" id="ARBA00023125"/>
    </source>
</evidence>
<dbReference type="SUPFAM" id="SSF46955">
    <property type="entry name" value="Putative DNA-binding domain"/>
    <property type="match status" value="1"/>
</dbReference>
<keyword evidence="2" id="KW-0805">Transcription regulation</keyword>
<dbReference type="PANTHER" id="PTHR30204:SF69">
    <property type="entry name" value="MERR-FAMILY TRANSCRIPTIONAL REGULATOR"/>
    <property type="match status" value="1"/>
</dbReference>
<accession>A0ABP9G3T1</accession>
<dbReference type="PROSITE" id="PS50937">
    <property type="entry name" value="HTH_MERR_2"/>
    <property type="match status" value="1"/>
</dbReference>
<evidence type="ECO:0000259" key="5">
    <source>
        <dbReference type="PROSITE" id="PS50937"/>
    </source>
</evidence>
<keyword evidence="3" id="KW-0238">DNA-binding</keyword>
<dbReference type="PANTHER" id="PTHR30204">
    <property type="entry name" value="REDOX-CYCLING DRUG-SENSING TRANSCRIPTIONAL ACTIVATOR SOXR"/>
    <property type="match status" value="1"/>
</dbReference>
<keyword evidence="7" id="KW-1185">Reference proteome</keyword>
<evidence type="ECO:0000313" key="7">
    <source>
        <dbReference type="Proteomes" id="UP001500368"/>
    </source>
</evidence>
<name>A0ABP9G3T1_9MICC</name>
<dbReference type="SMART" id="SM00422">
    <property type="entry name" value="HTH_MERR"/>
    <property type="match status" value="1"/>
</dbReference>
<dbReference type="Gene3D" id="1.10.1660.10">
    <property type="match status" value="1"/>
</dbReference>
<dbReference type="Pfam" id="PF13411">
    <property type="entry name" value="MerR_1"/>
    <property type="match status" value="1"/>
</dbReference>
<comment type="caution">
    <text evidence="6">The sequence shown here is derived from an EMBL/GenBank/DDBJ whole genome shotgun (WGS) entry which is preliminary data.</text>
</comment>
<protein>
    <submittedName>
        <fullName evidence="6">TipAS antibiotic-recognition domain-containing protein</fullName>
    </submittedName>
</protein>
<dbReference type="InterPro" id="IPR000551">
    <property type="entry name" value="MerR-type_HTH_dom"/>
</dbReference>
<feature type="domain" description="HTH merR-type" evidence="5">
    <location>
        <begin position="11"/>
        <end position="80"/>
    </location>
</feature>
<keyword evidence="4" id="KW-0804">Transcription</keyword>
<dbReference type="InterPro" id="IPR036244">
    <property type="entry name" value="TipA-like_antibiotic-bd"/>
</dbReference>